<dbReference type="SUPFAM" id="SSF53850">
    <property type="entry name" value="Periplasmic binding protein-like II"/>
    <property type="match status" value="1"/>
</dbReference>
<dbReference type="RefSeq" id="WP_245202881.1">
    <property type="nucleotide sequence ID" value="NZ_WMFL01000096.1"/>
</dbReference>
<sequence>GTDNIDNEAVKKLTDSGDYQLKRSQPMNTKMIVANSGKKDSPAHDKAVRIALWQSVDQKSISDKILDKTEKPAFTLFSKNVPHANVDLKPRHFDLKEAAKTLDEAGWKQEKKGELRQKDGKKLEMKLYYDNNSNSQKQEAEFIQAKAEEIGMKLNIVGETSDKIAERRTSGNYDLLFNQTWGLQYDPQSTISAFKTDTGYKAATSGIDNKDALYQNIDDALRTQDVKEQDQKYHSILNTVHDEAIFIPISHGGMTVIAPKDFKGITFKQSQYELPFEEMDYK</sequence>
<evidence type="ECO:0000259" key="1">
    <source>
        <dbReference type="Pfam" id="PF00496"/>
    </source>
</evidence>
<feature type="non-terminal residue" evidence="2">
    <location>
        <position position="1"/>
    </location>
</feature>
<proteinExistence type="predicted"/>
<dbReference type="AlphaFoldDB" id="A0AAW9Z0P2"/>
<dbReference type="PANTHER" id="PTHR30290:SF37">
    <property type="entry name" value="NICKEL-BINDING PERIPLASMIC PROTEIN"/>
    <property type="match status" value="1"/>
</dbReference>
<evidence type="ECO:0000313" key="3">
    <source>
        <dbReference type="Proteomes" id="UP000646308"/>
    </source>
</evidence>
<reference evidence="2" key="1">
    <citation type="submission" date="2019-11" db="EMBL/GenBank/DDBJ databases">
        <title>Whole genome comparisons of Staphylococcus agnetis isolates from cattle and chickens.</title>
        <authorList>
            <person name="Rhoads D."/>
            <person name="Shwani A."/>
            <person name="Adkins P."/>
            <person name="Calcutt M."/>
            <person name="Middleton J."/>
        </authorList>
    </citation>
    <scope>NUCLEOTIDE SEQUENCE</scope>
    <source>
        <strain evidence="2">1387</strain>
    </source>
</reference>
<comment type="caution">
    <text evidence="2">The sequence shown here is derived from an EMBL/GenBank/DDBJ whole genome shotgun (WGS) entry which is preliminary data.</text>
</comment>
<protein>
    <submittedName>
        <fullName evidence="2">Nickel ABC transporter, nickel/metallophore periplasmic binding protein</fullName>
    </submittedName>
</protein>
<name>A0AAW9Z0P2_9STAP</name>
<accession>A0AAW9Z0P2</accession>
<dbReference type="InterPro" id="IPR039424">
    <property type="entry name" value="SBP_5"/>
</dbReference>
<dbReference type="EMBL" id="WMFL01000096">
    <property type="protein sequence ID" value="NJI03753.1"/>
    <property type="molecule type" value="Genomic_DNA"/>
</dbReference>
<dbReference type="Pfam" id="PF00496">
    <property type="entry name" value="SBP_bac_5"/>
    <property type="match status" value="1"/>
</dbReference>
<dbReference type="GO" id="GO:0015833">
    <property type="term" value="P:peptide transport"/>
    <property type="evidence" value="ECO:0007669"/>
    <property type="project" value="TreeGrafter"/>
</dbReference>
<dbReference type="GO" id="GO:0030288">
    <property type="term" value="C:outer membrane-bounded periplasmic space"/>
    <property type="evidence" value="ECO:0007669"/>
    <property type="project" value="TreeGrafter"/>
</dbReference>
<dbReference type="InterPro" id="IPR000914">
    <property type="entry name" value="SBP_5_dom"/>
</dbReference>
<dbReference type="GO" id="GO:1904680">
    <property type="term" value="F:peptide transmembrane transporter activity"/>
    <property type="evidence" value="ECO:0007669"/>
    <property type="project" value="TreeGrafter"/>
</dbReference>
<dbReference type="Gene3D" id="3.10.105.10">
    <property type="entry name" value="Dipeptide-binding Protein, Domain 3"/>
    <property type="match status" value="1"/>
</dbReference>
<feature type="domain" description="Solute-binding protein family 5" evidence="1">
    <location>
        <begin position="5"/>
        <end position="200"/>
    </location>
</feature>
<dbReference type="PANTHER" id="PTHR30290">
    <property type="entry name" value="PERIPLASMIC BINDING COMPONENT OF ABC TRANSPORTER"/>
    <property type="match status" value="1"/>
</dbReference>
<dbReference type="Gene3D" id="3.40.190.10">
    <property type="entry name" value="Periplasmic binding protein-like II"/>
    <property type="match status" value="1"/>
</dbReference>
<gene>
    <name evidence="2" type="ORF">GLV84_13035</name>
</gene>
<dbReference type="Proteomes" id="UP000646308">
    <property type="component" value="Unassembled WGS sequence"/>
</dbReference>
<organism evidence="2 3">
    <name type="scientific">Staphylococcus agnetis</name>
    <dbReference type="NCBI Taxonomy" id="985762"/>
    <lineage>
        <taxon>Bacteria</taxon>
        <taxon>Bacillati</taxon>
        <taxon>Bacillota</taxon>
        <taxon>Bacilli</taxon>
        <taxon>Bacillales</taxon>
        <taxon>Staphylococcaceae</taxon>
        <taxon>Staphylococcus</taxon>
    </lineage>
</organism>
<evidence type="ECO:0000313" key="2">
    <source>
        <dbReference type="EMBL" id="NJI03753.1"/>
    </source>
</evidence>